<dbReference type="InterPro" id="IPR011109">
    <property type="entry name" value="DNA_bind_recombinase_dom"/>
</dbReference>
<accession>A0A382TYI5</accession>
<organism evidence="3">
    <name type="scientific">marine metagenome</name>
    <dbReference type="NCBI Taxonomy" id="408172"/>
    <lineage>
        <taxon>unclassified sequences</taxon>
        <taxon>metagenomes</taxon>
        <taxon>ecological metagenomes</taxon>
    </lineage>
</organism>
<dbReference type="InterPro" id="IPR050639">
    <property type="entry name" value="SSR_resolvase"/>
</dbReference>
<dbReference type="InterPro" id="IPR006119">
    <property type="entry name" value="Resolv_N"/>
</dbReference>
<dbReference type="PANTHER" id="PTHR30461:SF23">
    <property type="entry name" value="DNA RECOMBINASE-RELATED"/>
    <property type="match status" value="1"/>
</dbReference>
<proteinExistence type="predicted"/>
<evidence type="ECO:0000313" key="3">
    <source>
        <dbReference type="EMBL" id="SVD27063.1"/>
    </source>
</evidence>
<dbReference type="PROSITE" id="PS51737">
    <property type="entry name" value="RECOMBINASE_DNA_BIND"/>
    <property type="match status" value="1"/>
</dbReference>
<feature type="domain" description="Resolvase/invertase-type recombinase catalytic" evidence="1">
    <location>
        <begin position="4"/>
        <end position="149"/>
    </location>
</feature>
<feature type="domain" description="Recombinase" evidence="2">
    <location>
        <begin position="156"/>
        <end position="260"/>
    </location>
</feature>
<dbReference type="GO" id="GO:0000150">
    <property type="term" value="F:DNA strand exchange activity"/>
    <property type="evidence" value="ECO:0007669"/>
    <property type="project" value="InterPro"/>
</dbReference>
<dbReference type="Gene3D" id="3.90.1750.20">
    <property type="entry name" value="Putative Large Serine Recombinase, Chain B, Domain 2"/>
    <property type="match status" value="1"/>
</dbReference>
<dbReference type="GO" id="GO:0003677">
    <property type="term" value="F:DNA binding"/>
    <property type="evidence" value="ECO:0007669"/>
    <property type="project" value="InterPro"/>
</dbReference>
<dbReference type="SMART" id="SM00857">
    <property type="entry name" value="Resolvase"/>
    <property type="match status" value="1"/>
</dbReference>
<evidence type="ECO:0000259" key="2">
    <source>
        <dbReference type="PROSITE" id="PS51737"/>
    </source>
</evidence>
<dbReference type="CDD" id="cd00338">
    <property type="entry name" value="Ser_Recombinase"/>
    <property type="match status" value="1"/>
</dbReference>
<protein>
    <recommendedName>
        <fullName evidence="4">Resolvase/invertase-type recombinase catalytic domain-containing protein</fullName>
    </recommendedName>
</protein>
<gene>
    <name evidence="3" type="ORF">METZ01_LOCUS379917</name>
</gene>
<name>A0A382TYI5_9ZZZZ</name>
<dbReference type="Pfam" id="PF07508">
    <property type="entry name" value="Recombinase"/>
    <property type="match status" value="1"/>
</dbReference>
<dbReference type="InterPro" id="IPR036162">
    <property type="entry name" value="Resolvase-like_N_sf"/>
</dbReference>
<dbReference type="Gene3D" id="3.40.50.1390">
    <property type="entry name" value="Resolvase, N-terminal catalytic domain"/>
    <property type="match status" value="1"/>
</dbReference>
<dbReference type="EMBL" id="UINC01140108">
    <property type="protein sequence ID" value="SVD27063.1"/>
    <property type="molecule type" value="Genomic_DNA"/>
</dbReference>
<dbReference type="Pfam" id="PF00239">
    <property type="entry name" value="Resolvase"/>
    <property type="match status" value="1"/>
</dbReference>
<dbReference type="PROSITE" id="PS51736">
    <property type="entry name" value="RECOMBINASES_3"/>
    <property type="match status" value="1"/>
</dbReference>
<sequence length="260" mass="29121">MEKGHYSVLRVSHLSQIGNFSIDQQKESIEAYADLHSIEITEHLAECGSGTTGERKQIQTLYKLISEDKVEGILCYKLDRIFRNMKLSIDFISICVEKGIKIHSVAESISTDTPAGMFMVNCLLSVNQYAVDNIRSLVKGGLTTMARSGLKATGSVYGYERNEDKALGVVKSEAVVVSKIFKLYSQHRSLGKVAHTLNRQQILTRRGKSFSRMTIKNILNNKTYISRIVHNGVETKAIHPPIVSTRLWNRCNQMLSGNRG</sequence>
<dbReference type="SUPFAM" id="SSF53041">
    <property type="entry name" value="Resolvase-like"/>
    <property type="match status" value="1"/>
</dbReference>
<dbReference type="PANTHER" id="PTHR30461">
    <property type="entry name" value="DNA-INVERTASE FROM LAMBDOID PROPHAGE"/>
    <property type="match status" value="1"/>
</dbReference>
<evidence type="ECO:0000259" key="1">
    <source>
        <dbReference type="PROSITE" id="PS51736"/>
    </source>
</evidence>
<evidence type="ECO:0008006" key="4">
    <source>
        <dbReference type="Google" id="ProtNLM"/>
    </source>
</evidence>
<dbReference type="InterPro" id="IPR038109">
    <property type="entry name" value="DNA_bind_recomb_sf"/>
</dbReference>
<dbReference type="AlphaFoldDB" id="A0A382TYI5"/>
<reference evidence="3" key="1">
    <citation type="submission" date="2018-05" db="EMBL/GenBank/DDBJ databases">
        <authorList>
            <person name="Lanie J.A."/>
            <person name="Ng W.-L."/>
            <person name="Kazmierczak K.M."/>
            <person name="Andrzejewski T.M."/>
            <person name="Davidsen T.M."/>
            <person name="Wayne K.J."/>
            <person name="Tettelin H."/>
            <person name="Glass J.I."/>
            <person name="Rusch D."/>
            <person name="Podicherti R."/>
            <person name="Tsui H.-C.T."/>
            <person name="Winkler M.E."/>
        </authorList>
    </citation>
    <scope>NUCLEOTIDE SEQUENCE</scope>
</reference>